<dbReference type="Gene3D" id="2.20.28.10">
    <property type="match status" value="1"/>
</dbReference>
<keyword evidence="11" id="KW-0862">Zinc</keyword>
<keyword evidence="7" id="KW-0547">Nucleotide-binding</keyword>
<dbReference type="InterPro" id="IPR031327">
    <property type="entry name" value="MCM"/>
</dbReference>
<keyword evidence="10" id="KW-0347">Helicase</keyword>
<comment type="caution">
    <text evidence="17">The sequence shown here is derived from an EMBL/GenBank/DDBJ whole genome shotgun (WGS) entry which is preliminary data.</text>
</comment>
<evidence type="ECO:0000259" key="16">
    <source>
        <dbReference type="PROSITE" id="PS50051"/>
    </source>
</evidence>
<dbReference type="InterPro" id="IPR001208">
    <property type="entry name" value="MCM_dom"/>
</dbReference>
<dbReference type="InterPro" id="IPR012340">
    <property type="entry name" value="NA-bd_OB-fold"/>
</dbReference>
<dbReference type="GO" id="GO:0017116">
    <property type="term" value="F:single-stranded DNA helicase activity"/>
    <property type="evidence" value="ECO:0007669"/>
    <property type="project" value="TreeGrafter"/>
</dbReference>
<dbReference type="InterPro" id="IPR008045">
    <property type="entry name" value="MCM2"/>
</dbReference>
<evidence type="ECO:0000256" key="2">
    <source>
        <dbReference type="ARBA" id="ARBA00008010"/>
    </source>
</evidence>
<keyword evidence="8" id="KW-0863">Zinc-finger</keyword>
<comment type="subcellular location">
    <subcellularLocation>
        <location evidence="1">Nucleus</location>
    </subcellularLocation>
</comment>
<dbReference type="Pfam" id="PF14551">
    <property type="entry name" value="MCM_N"/>
    <property type="match status" value="1"/>
</dbReference>
<evidence type="ECO:0000256" key="12">
    <source>
        <dbReference type="ARBA" id="ARBA00022840"/>
    </source>
</evidence>
<dbReference type="OMA" id="KFARYTH"/>
<dbReference type="GO" id="GO:0005656">
    <property type="term" value="C:nuclear pre-replicative complex"/>
    <property type="evidence" value="ECO:0007669"/>
    <property type="project" value="UniProtKB-ARBA"/>
</dbReference>
<dbReference type="GO" id="GO:0042555">
    <property type="term" value="C:MCM complex"/>
    <property type="evidence" value="ECO:0007669"/>
    <property type="project" value="InterPro"/>
</dbReference>
<dbReference type="EC" id="3.6.4.12" evidence="3"/>
<evidence type="ECO:0000313" key="18">
    <source>
        <dbReference type="Proteomes" id="UP000014978"/>
    </source>
</evidence>
<evidence type="ECO:0000256" key="4">
    <source>
        <dbReference type="ARBA" id="ARBA00018925"/>
    </source>
</evidence>
<dbReference type="PANTHER" id="PTHR11630:SF44">
    <property type="entry name" value="DNA REPLICATION LICENSING FACTOR MCM2"/>
    <property type="match status" value="1"/>
</dbReference>
<evidence type="ECO:0000256" key="13">
    <source>
        <dbReference type="ARBA" id="ARBA00023125"/>
    </source>
</evidence>
<evidence type="ECO:0000256" key="8">
    <source>
        <dbReference type="ARBA" id="ARBA00022771"/>
    </source>
</evidence>
<dbReference type="PRINTS" id="PR01657">
    <property type="entry name" value="MCMFAMILY"/>
</dbReference>
<sequence length="738" mass="83645">MDNPNYSSSDIDNMENDFESQLFSQFVSEDDINMQPSSDIEPVDITDEVQLFKSQLLNSFVDFLNNFENKKYIKKIREMCSYNKESLYVSYMDIEKYSGNIIVGLIKKTEEVMEVLDQGLDRVVQTLFPNYKMIKNKVHVRITDVPLLENIRNLRNEHLNSLVRVNGVVTRRSGVFPLLSVVKYTCLKCKCVFGPFIVDKDEFKPTNCLECQSKGPFTVKSQETIYKDFQKITIQEIPGTVPPGALPRSKEVMLFYDLIDVAKPGEEIEVIGVYKNSFSLSLNIKSGFPVFFTTINAITINKKENEFENSKLVSEDIKEIIKMSRHPNIVNIITNSIAPSIHGHKNVKRSIALALFGGQQKIVENHKIRGDINVLLLGDPGTAKSQFLRYVEGVAHRAVLSTGQGASSVGLTATVRKDTVTKEWTLEGGALVLADKGICLIDEFDKMNDKDRTSIHEAMEQQSISISKAGIVASLHARCGVIAAANPVRGFYNSSLTFSQNVNLSDPIISRFDILCVIKDQIEQGSDENMARFILNTHSSIEEEKTNFMPSQMRLSQNFLKKYIIYARQNVFPTIPPMNLDKISKLYVELRKESMGIGTLPITVRHIEGIVRMSESFARMRLSPTVSSEDIDLAINLSLDSFLRAQKYSVTKNLKQKFAKYLGENNNQELSIFILNEMFKDKIKSFRTLPSNVIIGIKDFEKRIKNYNIKLDDDILRNIEASGYLVNKESKKIIKILD</sequence>
<proteinExistence type="inferred from homology"/>
<dbReference type="PROSITE" id="PS00847">
    <property type="entry name" value="MCM_1"/>
    <property type="match status" value="1"/>
</dbReference>
<dbReference type="GO" id="GO:0005524">
    <property type="term" value="F:ATP binding"/>
    <property type="evidence" value="ECO:0007669"/>
    <property type="project" value="UniProtKB-KW"/>
</dbReference>
<feature type="domain" description="MCM C-terminal AAA(+) ATPase" evidence="16">
    <location>
        <begin position="329"/>
        <end position="534"/>
    </location>
</feature>
<dbReference type="GO" id="GO:0031261">
    <property type="term" value="C:DNA replication preinitiation complex"/>
    <property type="evidence" value="ECO:0007669"/>
    <property type="project" value="UniProtKB-ARBA"/>
</dbReference>
<dbReference type="GO" id="GO:0043596">
    <property type="term" value="C:nuclear replication fork"/>
    <property type="evidence" value="ECO:0007669"/>
    <property type="project" value="UniProtKB-ARBA"/>
</dbReference>
<dbReference type="FunFam" id="3.40.50.300:FF:001141">
    <property type="entry name" value="DNA helicase"/>
    <property type="match status" value="1"/>
</dbReference>
<dbReference type="InterPro" id="IPR033762">
    <property type="entry name" value="MCM_OB"/>
</dbReference>
<keyword evidence="9" id="KW-0378">Hydrolase</keyword>
<keyword evidence="14" id="KW-0539">Nucleus</keyword>
<evidence type="ECO:0000256" key="9">
    <source>
        <dbReference type="ARBA" id="ARBA00022801"/>
    </source>
</evidence>
<keyword evidence="13" id="KW-0238">DNA-binding</keyword>
<evidence type="ECO:0000256" key="14">
    <source>
        <dbReference type="ARBA" id="ARBA00023242"/>
    </source>
</evidence>
<gene>
    <name evidence="17" type="ORF">SLOPH_308</name>
</gene>
<dbReference type="GO" id="GO:0016787">
    <property type="term" value="F:hydrolase activity"/>
    <property type="evidence" value="ECO:0007669"/>
    <property type="project" value="UniProtKB-KW"/>
</dbReference>
<keyword evidence="18" id="KW-1185">Reference proteome</keyword>
<dbReference type="InParanoid" id="S7XL75"/>
<reference evidence="18" key="1">
    <citation type="journal article" date="2013" name="PLoS Genet.">
        <title>The genome of Spraguea lophii and the basis of host-microsporidian interactions.</title>
        <authorList>
            <person name="Campbell S.E."/>
            <person name="Williams T.A."/>
            <person name="Yousuf A."/>
            <person name="Soanes D.M."/>
            <person name="Paszkiewicz K.H."/>
            <person name="Williams B.A.P."/>
        </authorList>
    </citation>
    <scope>NUCLEOTIDE SEQUENCE [LARGE SCALE GENOMIC DNA]</scope>
    <source>
        <strain evidence="18">42_110</strain>
    </source>
</reference>
<dbReference type="SMART" id="SM00350">
    <property type="entry name" value="MCM"/>
    <property type="match status" value="1"/>
</dbReference>
<dbReference type="Gene3D" id="3.30.1640.10">
    <property type="entry name" value="mini-chromosome maintenance (MCM) complex, chain A, domain 1"/>
    <property type="match status" value="1"/>
</dbReference>
<evidence type="ECO:0000256" key="15">
    <source>
        <dbReference type="ARBA" id="ARBA00023306"/>
    </source>
</evidence>
<evidence type="ECO:0000256" key="11">
    <source>
        <dbReference type="ARBA" id="ARBA00022833"/>
    </source>
</evidence>
<protein>
    <recommendedName>
        <fullName evidence="4">DNA replication licensing factor MCM2</fullName>
        <ecNumber evidence="3">3.6.4.12</ecNumber>
    </recommendedName>
</protein>
<dbReference type="STRING" id="1358809.S7XL75"/>
<dbReference type="Pfam" id="PF00493">
    <property type="entry name" value="MCM"/>
    <property type="match status" value="1"/>
</dbReference>
<dbReference type="InterPro" id="IPR041562">
    <property type="entry name" value="MCM_lid"/>
</dbReference>
<dbReference type="Pfam" id="PF17207">
    <property type="entry name" value="MCM_OB"/>
    <property type="match status" value="1"/>
</dbReference>
<dbReference type="Pfam" id="PF17855">
    <property type="entry name" value="MCM_lid"/>
    <property type="match status" value="1"/>
</dbReference>
<dbReference type="Gene3D" id="2.40.50.140">
    <property type="entry name" value="Nucleic acid-binding proteins"/>
    <property type="match status" value="1"/>
</dbReference>
<dbReference type="InterPro" id="IPR018525">
    <property type="entry name" value="MCM_CS"/>
</dbReference>
<keyword evidence="6" id="KW-0479">Metal-binding</keyword>
<keyword evidence="15" id="KW-0131">Cell cycle</keyword>
<keyword evidence="5" id="KW-0235">DNA replication</keyword>
<evidence type="ECO:0000256" key="1">
    <source>
        <dbReference type="ARBA" id="ARBA00004123"/>
    </source>
</evidence>
<comment type="similarity">
    <text evidence="2">Belongs to the MCM family.</text>
</comment>
<dbReference type="EMBL" id="ATCN01000100">
    <property type="protein sequence ID" value="EPR79809.1"/>
    <property type="molecule type" value="Genomic_DNA"/>
</dbReference>
<dbReference type="GO" id="GO:0008270">
    <property type="term" value="F:zinc ion binding"/>
    <property type="evidence" value="ECO:0007669"/>
    <property type="project" value="UniProtKB-KW"/>
</dbReference>
<dbReference type="SUPFAM" id="SSF50249">
    <property type="entry name" value="Nucleic acid-binding proteins"/>
    <property type="match status" value="1"/>
</dbReference>
<dbReference type="GO" id="GO:0003697">
    <property type="term" value="F:single-stranded DNA binding"/>
    <property type="evidence" value="ECO:0007669"/>
    <property type="project" value="TreeGrafter"/>
</dbReference>
<dbReference type="Proteomes" id="UP000014978">
    <property type="component" value="Unassembled WGS sequence"/>
</dbReference>
<dbReference type="PRINTS" id="PR01658">
    <property type="entry name" value="MCMPROTEIN2"/>
</dbReference>
<dbReference type="AlphaFoldDB" id="S7XL75"/>
<dbReference type="GO" id="GO:0000727">
    <property type="term" value="P:double-strand break repair via break-induced replication"/>
    <property type="evidence" value="ECO:0007669"/>
    <property type="project" value="TreeGrafter"/>
</dbReference>
<name>S7XL75_SPRLO</name>
<organism evidence="17 18">
    <name type="scientific">Spraguea lophii (strain 42_110)</name>
    <name type="common">Microsporidian parasite</name>
    <dbReference type="NCBI Taxonomy" id="1358809"/>
    <lineage>
        <taxon>Eukaryota</taxon>
        <taxon>Fungi</taxon>
        <taxon>Fungi incertae sedis</taxon>
        <taxon>Microsporidia</taxon>
        <taxon>Spragueidae</taxon>
        <taxon>Spraguea</taxon>
    </lineage>
</organism>
<evidence type="ECO:0000256" key="10">
    <source>
        <dbReference type="ARBA" id="ARBA00022806"/>
    </source>
</evidence>
<evidence type="ECO:0000256" key="6">
    <source>
        <dbReference type="ARBA" id="ARBA00022723"/>
    </source>
</evidence>
<dbReference type="FunCoup" id="S7XL75">
    <property type="interactions" value="250"/>
</dbReference>
<accession>S7XL75</accession>
<dbReference type="InterPro" id="IPR027925">
    <property type="entry name" value="MCM_N"/>
</dbReference>
<dbReference type="HOGENOM" id="CLU_000995_7_2_1"/>
<dbReference type="GO" id="GO:0006279">
    <property type="term" value="P:premeiotic DNA replication"/>
    <property type="evidence" value="ECO:0007669"/>
    <property type="project" value="UniProtKB-ARBA"/>
</dbReference>
<evidence type="ECO:0000313" key="17">
    <source>
        <dbReference type="EMBL" id="EPR79809.1"/>
    </source>
</evidence>
<dbReference type="PROSITE" id="PS50051">
    <property type="entry name" value="MCM_2"/>
    <property type="match status" value="1"/>
</dbReference>
<keyword evidence="12" id="KW-0067">ATP-binding</keyword>
<evidence type="ECO:0000256" key="3">
    <source>
        <dbReference type="ARBA" id="ARBA00012551"/>
    </source>
</evidence>
<evidence type="ECO:0000256" key="5">
    <source>
        <dbReference type="ARBA" id="ARBA00022705"/>
    </source>
</evidence>
<dbReference type="GO" id="GO:0043138">
    <property type="term" value="F:3'-5' DNA helicase activity"/>
    <property type="evidence" value="ECO:0007669"/>
    <property type="project" value="TreeGrafter"/>
</dbReference>
<dbReference type="OrthoDB" id="844at2759"/>
<dbReference type="PANTHER" id="PTHR11630">
    <property type="entry name" value="DNA REPLICATION LICENSING FACTOR MCM FAMILY MEMBER"/>
    <property type="match status" value="1"/>
</dbReference>
<evidence type="ECO:0000256" key="7">
    <source>
        <dbReference type="ARBA" id="ARBA00022741"/>
    </source>
</evidence>
<dbReference type="SUPFAM" id="SSF52540">
    <property type="entry name" value="P-loop containing nucleoside triphosphate hydrolases"/>
    <property type="match status" value="1"/>
</dbReference>
<dbReference type="VEuPathDB" id="MicrosporidiaDB:SLOPH_308"/>
<dbReference type="InterPro" id="IPR027417">
    <property type="entry name" value="P-loop_NTPase"/>
</dbReference>
<dbReference type="Gene3D" id="3.40.50.300">
    <property type="entry name" value="P-loop containing nucleotide triphosphate hydrolases"/>
    <property type="match status" value="1"/>
</dbReference>
<dbReference type="GO" id="GO:1902975">
    <property type="term" value="P:mitotic DNA replication initiation"/>
    <property type="evidence" value="ECO:0007669"/>
    <property type="project" value="TreeGrafter"/>
</dbReference>